<evidence type="ECO:0000256" key="11">
    <source>
        <dbReference type="ARBA" id="ARBA00022989"/>
    </source>
</evidence>
<protein>
    <recommendedName>
        <fullName evidence="6">phosphatidate cytidylyltransferase</fullName>
        <ecNumber evidence="6">2.7.7.41</ecNumber>
    </recommendedName>
    <alternativeName>
        <fullName evidence="16">CDP-diacylglycerol synthase</fullName>
    </alternativeName>
    <alternativeName>
        <fullName evidence="17">CDP-diglyceride pyrophosphorylase</fullName>
    </alternativeName>
    <alternativeName>
        <fullName evidence="18">CDP-diglyceride synthase</fullName>
    </alternativeName>
</protein>
<evidence type="ECO:0000313" key="21">
    <source>
        <dbReference type="EMBL" id="KAL1500367.1"/>
    </source>
</evidence>
<evidence type="ECO:0000256" key="2">
    <source>
        <dbReference type="ARBA" id="ARBA00004141"/>
    </source>
</evidence>
<evidence type="ECO:0000256" key="13">
    <source>
        <dbReference type="ARBA" id="ARBA00023136"/>
    </source>
</evidence>
<dbReference type="GO" id="GO:0004605">
    <property type="term" value="F:phosphatidate cytidylyltransferase activity"/>
    <property type="evidence" value="ECO:0007669"/>
    <property type="project" value="UniProtKB-EC"/>
</dbReference>
<dbReference type="PANTHER" id="PTHR13773:SF8">
    <property type="entry name" value="PHOSPHATIDATE CYTIDYLYLTRANSFERASE, PHOTORECEPTOR-SPECIFIC"/>
    <property type="match status" value="1"/>
</dbReference>
<evidence type="ECO:0000256" key="7">
    <source>
        <dbReference type="ARBA" id="ARBA00022516"/>
    </source>
</evidence>
<evidence type="ECO:0000256" key="8">
    <source>
        <dbReference type="ARBA" id="ARBA00022679"/>
    </source>
</evidence>
<dbReference type="EMBL" id="JBGBPQ010000023">
    <property type="protein sequence ID" value="KAL1500367.1"/>
    <property type="molecule type" value="Genomic_DNA"/>
</dbReference>
<dbReference type="GO" id="GO:0005789">
    <property type="term" value="C:endoplasmic reticulum membrane"/>
    <property type="evidence" value="ECO:0007669"/>
    <property type="project" value="TreeGrafter"/>
</dbReference>
<dbReference type="PANTHER" id="PTHR13773">
    <property type="entry name" value="PHOSPHATIDATE CYTIDYLYLTRANSFERASE"/>
    <property type="match status" value="1"/>
</dbReference>
<accession>A0AB34IM91</accession>
<evidence type="ECO:0000256" key="3">
    <source>
        <dbReference type="ARBA" id="ARBA00005119"/>
    </source>
</evidence>
<evidence type="ECO:0000256" key="9">
    <source>
        <dbReference type="ARBA" id="ARBA00022692"/>
    </source>
</evidence>
<keyword evidence="22" id="KW-1185">Reference proteome</keyword>
<comment type="pathway">
    <text evidence="4">Lipid metabolism.</text>
</comment>
<evidence type="ECO:0000256" key="16">
    <source>
        <dbReference type="ARBA" id="ARBA00029893"/>
    </source>
</evidence>
<evidence type="ECO:0000256" key="5">
    <source>
        <dbReference type="ARBA" id="ARBA00010185"/>
    </source>
</evidence>
<evidence type="ECO:0000256" key="17">
    <source>
        <dbReference type="ARBA" id="ARBA00032396"/>
    </source>
</evidence>
<comment type="subcellular location">
    <subcellularLocation>
        <location evidence="2">Membrane</location>
        <topology evidence="2">Multi-pass membrane protein</topology>
    </subcellularLocation>
</comment>
<evidence type="ECO:0000256" key="20">
    <source>
        <dbReference type="SAM" id="Phobius"/>
    </source>
</evidence>
<evidence type="ECO:0000256" key="6">
    <source>
        <dbReference type="ARBA" id="ARBA00012487"/>
    </source>
</evidence>
<reference evidence="21 22" key="1">
    <citation type="journal article" date="2024" name="Science">
        <title>Giant polyketide synthase enzymes in the biosynthesis of giant marine polyether toxins.</title>
        <authorList>
            <person name="Fallon T.R."/>
            <person name="Shende V.V."/>
            <person name="Wierzbicki I.H."/>
            <person name="Pendleton A.L."/>
            <person name="Watervoot N.F."/>
            <person name="Auber R.P."/>
            <person name="Gonzalez D.J."/>
            <person name="Wisecaver J.H."/>
            <person name="Moore B.S."/>
        </authorList>
    </citation>
    <scope>NUCLEOTIDE SEQUENCE [LARGE SCALE GENOMIC DNA]</scope>
    <source>
        <strain evidence="21 22">12B1</strain>
    </source>
</reference>
<feature type="compositionally biased region" description="Low complexity" evidence="19">
    <location>
        <begin position="26"/>
        <end position="38"/>
    </location>
</feature>
<keyword evidence="9 20" id="KW-0812">Transmembrane</keyword>
<evidence type="ECO:0000256" key="19">
    <source>
        <dbReference type="SAM" id="MobiDB-lite"/>
    </source>
</evidence>
<feature type="transmembrane region" description="Helical" evidence="20">
    <location>
        <begin position="148"/>
        <end position="171"/>
    </location>
</feature>
<dbReference type="Pfam" id="PF01148">
    <property type="entry name" value="CTP_transf_1"/>
    <property type="match status" value="1"/>
</dbReference>
<keyword evidence="14" id="KW-0594">Phospholipid biosynthesis</keyword>
<evidence type="ECO:0000256" key="10">
    <source>
        <dbReference type="ARBA" id="ARBA00022695"/>
    </source>
</evidence>
<evidence type="ECO:0000256" key="1">
    <source>
        <dbReference type="ARBA" id="ARBA00001698"/>
    </source>
</evidence>
<keyword evidence="11 20" id="KW-1133">Transmembrane helix</keyword>
<feature type="transmembrane region" description="Helical" evidence="20">
    <location>
        <begin position="324"/>
        <end position="346"/>
    </location>
</feature>
<feature type="transmembrane region" description="Helical" evidence="20">
    <location>
        <begin position="55"/>
        <end position="75"/>
    </location>
</feature>
<feature type="region of interest" description="Disordered" evidence="19">
    <location>
        <begin position="1"/>
        <end position="48"/>
    </location>
</feature>
<comment type="caution">
    <text evidence="21">The sequence shown here is derived from an EMBL/GenBank/DDBJ whole genome shotgun (WGS) entry which is preliminary data.</text>
</comment>
<dbReference type="AlphaFoldDB" id="A0AB34IM91"/>
<evidence type="ECO:0000256" key="14">
    <source>
        <dbReference type="ARBA" id="ARBA00023209"/>
    </source>
</evidence>
<gene>
    <name evidence="21" type="ORF">AB1Y20_013030</name>
</gene>
<keyword evidence="10" id="KW-0548">Nucleotidyltransferase</keyword>
<comment type="catalytic activity">
    <reaction evidence="1">
        <text>a 1,2-diacyl-sn-glycero-3-phosphate + CTP + H(+) = a CDP-1,2-diacyl-sn-glycerol + diphosphate</text>
        <dbReference type="Rhea" id="RHEA:16229"/>
        <dbReference type="ChEBI" id="CHEBI:15378"/>
        <dbReference type="ChEBI" id="CHEBI:33019"/>
        <dbReference type="ChEBI" id="CHEBI:37563"/>
        <dbReference type="ChEBI" id="CHEBI:58332"/>
        <dbReference type="ChEBI" id="CHEBI:58608"/>
        <dbReference type="EC" id="2.7.7.41"/>
    </reaction>
</comment>
<dbReference type="InterPro" id="IPR016720">
    <property type="entry name" value="PC_Trfase_euk"/>
</dbReference>
<feature type="transmembrane region" description="Helical" evidence="20">
    <location>
        <begin position="183"/>
        <end position="201"/>
    </location>
</feature>
<dbReference type="Proteomes" id="UP001515480">
    <property type="component" value="Unassembled WGS sequence"/>
</dbReference>
<evidence type="ECO:0000313" key="22">
    <source>
        <dbReference type="Proteomes" id="UP001515480"/>
    </source>
</evidence>
<dbReference type="EC" id="2.7.7.41" evidence="6"/>
<evidence type="ECO:0000256" key="4">
    <source>
        <dbReference type="ARBA" id="ARBA00005189"/>
    </source>
</evidence>
<dbReference type="GO" id="GO:0008654">
    <property type="term" value="P:phospholipid biosynthetic process"/>
    <property type="evidence" value="ECO:0007669"/>
    <property type="project" value="UniProtKB-KW"/>
</dbReference>
<comment type="similarity">
    <text evidence="5">Belongs to the CDS family.</text>
</comment>
<keyword evidence="12" id="KW-0443">Lipid metabolism</keyword>
<name>A0AB34IM91_PRYPA</name>
<keyword evidence="8" id="KW-0808">Transferase</keyword>
<keyword evidence="7" id="KW-0444">Lipid biosynthesis</keyword>
<feature type="transmembrane region" description="Helical" evidence="20">
    <location>
        <begin position="207"/>
        <end position="228"/>
    </location>
</feature>
<keyword evidence="15" id="KW-1208">Phospholipid metabolism</keyword>
<evidence type="ECO:0000256" key="12">
    <source>
        <dbReference type="ARBA" id="ARBA00023098"/>
    </source>
</evidence>
<feature type="transmembrane region" description="Helical" evidence="20">
    <location>
        <begin position="249"/>
        <end position="267"/>
    </location>
</feature>
<organism evidence="21 22">
    <name type="scientific">Prymnesium parvum</name>
    <name type="common">Toxic golden alga</name>
    <dbReference type="NCBI Taxonomy" id="97485"/>
    <lineage>
        <taxon>Eukaryota</taxon>
        <taxon>Haptista</taxon>
        <taxon>Haptophyta</taxon>
        <taxon>Prymnesiophyceae</taxon>
        <taxon>Prymnesiales</taxon>
        <taxon>Prymnesiaceae</taxon>
        <taxon>Prymnesium</taxon>
    </lineage>
</organism>
<evidence type="ECO:0000256" key="15">
    <source>
        <dbReference type="ARBA" id="ARBA00023264"/>
    </source>
</evidence>
<comment type="pathway">
    <text evidence="3">Phospholipid metabolism; CDP-diacylglycerol biosynthesis; CDP-diacylglycerol from sn-glycerol 3-phosphate: step 3/3.</text>
</comment>
<evidence type="ECO:0000256" key="18">
    <source>
        <dbReference type="ARBA" id="ARBA00033406"/>
    </source>
</evidence>
<proteinExistence type="inferred from homology"/>
<keyword evidence="13 20" id="KW-0472">Membrane</keyword>
<sequence>MEVRHRKKKQPEAASVSDTETDTEVESVSVTEGGTSTSKPKPTGHSKGESKLAKLVNRLFFGTALLFVLCGVIAAGHLATLGLVVLVQVMMFRELVNVRYSNREFKDLPLYRTTQWLWFGTSLFYSYGSTFFSEKYRHLIKSPTIVQLLPFVELISLALYSGMLILTVLTLKKGYYKYQMGQLAWTISTIVITVVQVKSFTDNIFAGLFWFLFPVSLVICNDSMAYFCGMGCGRKLIRRPFLSISPNKTWEGFLGGAVCTCLFAFAFPRLLVQFDFLICPCEDLSASLFSLKCPAPEVFTMADYRLPSPLALLLRSGNVRLYPIQLHALLLGLFASLVAPFGGFFASGIKRAYKLDDFASIIPGHGGVYDRVDCQLIMGLATSIYYTTFIAEDLDVSASRLYQLAIKMPSEEQLALYMQLADALRAQKLIR</sequence>